<evidence type="ECO:0000256" key="2">
    <source>
        <dbReference type="ARBA" id="ARBA00022603"/>
    </source>
</evidence>
<comment type="catalytic activity">
    <reaction evidence="9 12">
        <text>cytidine(4) in tRNA(Pro) + S-adenosyl-L-methionine = 2'-O-methylcytidine(4) in tRNA(Pro) + S-adenosyl-L-homocysteine + H(+)</text>
        <dbReference type="Rhea" id="RHEA:32767"/>
        <dbReference type="Rhea" id="RHEA-COMP:10397"/>
        <dbReference type="Rhea" id="RHEA-COMP:10398"/>
        <dbReference type="ChEBI" id="CHEBI:15378"/>
        <dbReference type="ChEBI" id="CHEBI:57856"/>
        <dbReference type="ChEBI" id="CHEBI:59789"/>
        <dbReference type="ChEBI" id="CHEBI:74495"/>
        <dbReference type="ChEBI" id="CHEBI:82748"/>
        <dbReference type="EC" id="2.1.1.225"/>
    </reaction>
</comment>
<keyword evidence="7 12" id="KW-0863">Zinc-finger</keyword>
<dbReference type="GO" id="GO:0030488">
    <property type="term" value="P:tRNA methylation"/>
    <property type="evidence" value="ECO:0007669"/>
    <property type="project" value="InterPro"/>
</dbReference>
<keyword evidence="2 12" id="KW-0489">Methyltransferase</keyword>
<evidence type="ECO:0000256" key="13">
    <source>
        <dbReference type="SAM" id="MobiDB-lite"/>
    </source>
</evidence>
<dbReference type="InterPro" id="IPR022776">
    <property type="entry name" value="TRM13/UPF0224_CHHC_Znf_dom"/>
</dbReference>
<comment type="function">
    <text evidence="12">tRNA methylase which 2'-O-methylates cytidine(4) in tRNA(Pro) and tRNA(Gly)(GCC), and adenosine(4) in tRNA(His).</text>
</comment>
<evidence type="ECO:0000313" key="16">
    <source>
        <dbReference type="Proteomes" id="UP000198406"/>
    </source>
</evidence>
<dbReference type="GO" id="GO:0106050">
    <property type="term" value="F:tRNA 2'-O-methyltransferase activity"/>
    <property type="evidence" value="ECO:0007669"/>
    <property type="project" value="UniProtKB-UniRule"/>
</dbReference>
<organism evidence="15 16">
    <name type="scientific">Fistulifera solaris</name>
    <name type="common">Oleaginous diatom</name>
    <dbReference type="NCBI Taxonomy" id="1519565"/>
    <lineage>
        <taxon>Eukaryota</taxon>
        <taxon>Sar</taxon>
        <taxon>Stramenopiles</taxon>
        <taxon>Ochrophyta</taxon>
        <taxon>Bacillariophyta</taxon>
        <taxon>Bacillariophyceae</taxon>
        <taxon>Bacillariophycidae</taxon>
        <taxon>Naviculales</taxon>
        <taxon>Naviculaceae</taxon>
        <taxon>Fistulifera</taxon>
    </lineage>
</organism>
<evidence type="ECO:0000256" key="11">
    <source>
        <dbReference type="ARBA" id="ARBA00049393"/>
    </source>
</evidence>
<evidence type="ECO:0000256" key="7">
    <source>
        <dbReference type="ARBA" id="ARBA00022771"/>
    </source>
</evidence>
<evidence type="ECO:0000256" key="3">
    <source>
        <dbReference type="ARBA" id="ARBA00022679"/>
    </source>
</evidence>
<accession>A0A1Z5JJS3</accession>
<dbReference type="Pfam" id="PF11722">
    <property type="entry name" value="zf-TRM13_CCCH"/>
    <property type="match status" value="1"/>
</dbReference>
<dbReference type="PANTHER" id="PTHR12998:SF0">
    <property type="entry name" value="TRNA:M(4)X MODIFICATION ENZYME TRM13 HOMOLOG"/>
    <property type="match status" value="1"/>
</dbReference>
<evidence type="ECO:0000256" key="1">
    <source>
        <dbReference type="ARBA" id="ARBA00005265"/>
    </source>
</evidence>
<dbReference type="EC" id="2.1.1.225" evidence="12"/>
<evidence type="ECO:0000256" key="9">
    <source>
        <dbReference type="ARBA" id="ARBA00048165"/>
    </source>
</evidence>
<keyword evidence="4 12" id="KW-0949">S-adenosyl-L-methionine</keyword>
<reference evidence="15 16" key="1">
    <citation type="journal article" date="2015" name="Plant Cell">
        <title>Oil accumulation by the oleaginous diatom Fistulifera solaris as revealed by the genome and transcriptome.</title>
        <authorList>
            <person name="Tanaka T."/>
            <person name="Maeda Y."/>
            <person name="Veluchamy A."/>
            <person name="Tanaka M."/>
            <person name="Abida H."/>
            <person name="Marechal E."/>
            <person name="Bowler C."/>
            <person name="Muto M."/>
            <person name="Sunaga Y."/>
            <person name="Tanaka M."/>
            <person name="Yoshino T."/>
            <person name="Taniguchi T."/>
            <person name="Fukuda Y."/>
            <person name="Nemoto M."/>
            <person name="Matsumoto M."/>
            <person name="Wong P.S."/>
            <person name="Aburatani S."/>
            <person name="Fujibuchi W."/>
        </authorList>
    </citation>
    <scope>NUCLEOTIDE SEQUENCE [LARGE SCALE GENOMIC DNA]</scope>
    <source>
        <strain evidence="15 16">JPCC DA0580</strain>
    </source>
</reference>
<dbReference type="GO" id="GO:0008270">
    <property type="term" value="F:zinc ion binding"/>
    <property type="evidence" value="ECO:0007669"/>
    <property type="project" value="UniProtKB-KW"/>
</dbReference>
<evidence type="ECO:0000256" key="5">
    <source>
        <dbReference type="ARBA" id="ARBA00022694"/>
    </source>
</evidence>
<comment type="catalytic activity">
    <reaction evidence="10 12">
        <text>cytidine(4) in tRNA(Gly)(GCC) + S-adenosyl-L-methionine = 2'-O-methylcytidine(4) in tRNA(Gly)(GCC) + S-adenosyl-L-homocysteine + H(+)</text>
        <dbReference type="Rhea" id="RHEA:43192"/>
        <dbReference type="Rhea" id="RHEA-COMP:10399"/>
        <dbReference type="Rhea" id="RHEA-COMP:10400"/>
        <dbReference type="ChEBI" id="CHEBI:15378"/>
        <dbReference type="ChEBI" id="CHEBI:57856"/>
        <dbReference type="ChEBI" id="CHEBI:59789"/>
        <dbReference type="ChEBI" id="CHEBI:74495"/>
        <dbReference type="ChEBI" id="CHEBI:82748"/>
        <dbReference type="EC" id="2.1.1.225"/>
    </reaction>
</comment>
<gene>
    <name evidence="15" type="ORF">FisN_1Hh432</name>
</gene>
<keyword evidence="8 12" id="KW-0862">Zinc</keyword>
<dbReference type="Pfam" id="PF05253">
    <property type="entry name" value="zf-U11-48K"/>
    <property type="match status" value="1"/>
</dbReference>
<keyword evidence="6 12" id="KW-0479">Metal-binding</keyword>
<dbReference type="OrthoDB" id="258806at2759"/>
<keyword evidence="16" id="KW-1185">Reference proteome</keyword>
<evidence type="ECO:0000313" key="15">
    <source>
        <dbReference type="EMBL" id="GAX14239.1"/>
    </source>
</evidence>
<evidence type="ECO:0000256" key="10">
    <source>
        <dbReference type="ARBA" id="ARBA00048635"/>
    </source>
</evidence>
<dbReference type="InterPro" id="IPR039044">
    <property type="entry name" value="Trm13"/>
</dbReference>
<protein>
    <recommendedName>
        <fullName evidence="12">tRNA:m(4)X modification enzyme TRM13</fullName>
        <ecNumber evidence="12">2.1.1.225</ecNumber>
    </recommendedName>
</protein>
<evidence type="ECO:0000256" key="4">
    <source>
        <dbReference type="ARBA" id="ARBA00022691"/>
    </source>
</evidence>
<feature type="region of interest" description="Disordered" evidence="13">
    <location>
        <begin position="384"/>
        <end position="409"/>
    </location>
</feature>
<keyword evidence="3 12" id="KW-0808">Transferase</keyword>
<comment type="similarity">
    <text evidence="1 12">Belongs to the methyltransferase TRM13 family.</text>
</comment>
<evidence type="ECO:0000256" key="8">
    <source>
        <dbReference type="ARBA" id="ARBA00022833"/>
    </source>
</evidence>
<feature type="domain" description="CHHC U11-48K-type" evidence="14">
    <location>
        <begin position="58"/>
        <end position="85"/>
    </location>
</feature>
<name>A0A1Z5JJS3_FISSO</name>
<dbReference type="InParanoid" id="A0A1Z5JJS3"/>
<dbReference type="Proteomes" id="UP000198406">
    <property type="component" value="Unassembled WGS sequence"/>
</dbReference>
<sequence>MPKSGDSNVIPELPEDWDRCHAFMEKKKRFCRQQRASDSSYCGNHQHLVTSINSKRKRVPCPLDSSHLVFEDSIEKHVLVCPKATKQKDQERQFFYQSNINAGGHGTLIKCAQPIDLTRAKRLAQRIISVHAQIFGGGTSFADINEAMELLDLSEPEMTKGLPEAIAVHRIRSGGPRHILQQASLLGHLRRIGAFQSTTKRRRIIELGAGRGMSGLIMAAASSGSGVATDLILVERSGSRGKADKILRTFNPKETTYPFDLKSVSWQRVQCDIAHVDLVSLLNHPRNNDAFQVSEDSTDELVVVAKHLCGVGSDLALKSLYPIRSRVTACIFATCCHGVCRWNGYVGRDYLQKAVQTEELPFGEAEFDLMRKWAGAVVMEPTIVGSNADPCEDDDEGDDNRHYTSPDNDNNDLLKSVGIAAVAEGLDCGTRGLSRACQRLIDYGRREYIHHMLGDASDLKVEMLRYTPDETSPQNTALIGYRKSLSSVSSGIKRTATSISDSS</sequence>
<dbReference type="PANTHER" id="PTHR12998">
    <property type="entry name" value="TRNA:M(4)X MODIFICATION ENZYME TRM13 HOMOLOG"/>
    <property type="match status" value="1"/>
</dbReference>
<evidence type="ECO:0000256" key="6">
    <source>
        <dbReference type="ARBA" id="ARBA00022723"/>
    </source>
</evidence>
<dbReference type="InterPro" id="IPR007871">
    <property type="entry name" value="Methyltransferase_TRM13"/>
</dbReference>
<dbReference type="AlphaFoldDB" id="A0A1Z5JJS3"/>
<comment type="caution">
    <text evidence="15">The sequence shown here is derived from an EMBL/GenBank/DDBJ whole genome shotgun (WGS) entry which is preliminary data.</text>
</comment>
<dbReference type="Pfam" id="PF05206">
    <property type="entry name" value="TRM13"/>
    <property type="match status" value="1"/>
</dbReference>
<dbReference type="PROSITE" id="PS51800">
    <property type="entry name" value="ZF_CHHC_U11_48K"/>
    <property type="match status" value="1"/>
</dbReference>
<dbReference type="EMBL" id="BDSP01000078">
    <property type="protein sequence ID" value="GAX14239.1"/>
    <property type="molecule type" value="Genomic_DNA"/>
</dbReference>
<evidence type="ECO:0000259" key="14">
    <source>
        <dbReference type="PROSITE" id="PS51800"/>
    </source>
</evidence>
<keyword evidence="5 12" id="KW-0819">tRNA processing</keyword>
<comment type="catalytic activity">
    <reaction evidence="11 12">
        <text>adenosine(4) in tRNA(His) + S-adenosyl-L-methionine = 2'-O-methyladenosine(4) in tRNA(His) + S-adenosyl-L-homocysteine + H(+)</text>
        <dbReference type="Rhea" id="RHEA:43196"/>
        <dbReference type="Rhea" id="RHEA-COMP:10401"/>
        <dbReference type="Rhea" id="RHEA-COMP:10402"/>
        <dbReference type="ChEBI" id="CHEBI:15378"/>
        <dbReference type="ChEBI" id="CHEBI:57856"/>
        <dbReference type="ChEBI" id="CHEBI:59789"/>
        <dbReference type="ChEBI" id="CHEBI:74411"/>
        <dbReference type="ChEBI" id="CHEBI:74477"/>
        <dbReference type="EC" id="2.1.1.225"/>
    </reaction>
</comment>
<evidence type="ECO:0000256" key="12">
    <source>
        <dbReference type="RuleBase" id="RU367103"/>
    </source>
</evidence>
<dbReference type="InterPro" id="IPR021721">
    <property type="entry name" value="Znf_CCCH-type_TRM13"/>
</dbReference>
<proteinExistence type="inferred from homology"/>